<reference evidence="1" key="1">
    <citation type="journal article" date="2018" name="DNA Res.">
        <title>Multiple hybrid de novo genome assembly of finger millet, an orphan allotetraploid crop.</title>
        <authorList>
            <person name="Hatakeyama M."/>
            <person name="Aluri S."/>
            <person name="Balachadran M.T."/>
            <person name="Sivarajan S.R."/>
            <person name="Patrignani A."/>
            <person name="Gruter S."/>
            <person name="Poveda L."/>
            <person name="Shimizu-Inatsugi R."/>
            <person name="Baeten J."/>
            <person name="Francoijs K.J."/>
            <person name="Nataraja K.N."/>
            <person name="Reddy Y.A.N."/>
            <person name="Phadnis S."/>
            <person name="Ravikumar R.L."/>
            <person name="Schlapbach R."/>
            <person name="Sreeman S.M."/>
            <person name="Shimizu K.K."/>
        </authorList>
    </citation>
    <scope>NUCLEOTIDE SEQUENCE</scope>
</reference>
<name>A0AAV5F007_ELECO</name>
<protein>
    <submittedName>
        <fullName evidence="1">Uncharacterized protein</fullName>
    </submittedName>
</protein>
<accession>A0AAV5F007</accession>
<gene>
    <name evidence="1" type="primary">gb16300</name>
    <name evidence="1" type="ORF">PR202_gb16300</name>
</gene>
<evidence type="ECO:0000313" key="2">
    <source>
        <dbReference type="Proteomes" id="UP001054889"/>
    </source>
</evidence>
<dbReference type="PANTHER" id="PTHR34223:SF111">
    <property type="entry name" value="F-BOX DOMAIN CONTAINING PROTEIN, EXPRESSED"/>
    <property type="match status" value="1"/>
</dbReference>
<dbReference type="AlphaFoldDB" id="A0AAV5F007"/>
<organism evidence="1 2">
    <name type="scientific">Eleusine coracana subsp. coracana</name>
    <dbReference type="NCBI Taxonomy" id="191504"/>
    <lineage>
        <taxon>Eukaryota</taxon>
        <taxon>Viridiplantae</taxon>
        <taxon>Streptophyta</taxon>
        <taxon>Embryophyta</taxon>
        <taxon>Tracheophyta</taxon>
        <taxon>Spermatophyta</taxon>
        <taxon>Magnoliopsida</taxon>
        <taxon>Liliopsida</taxon>
        <taxon>Poales</taxon>
        <taxon>Poaceae</taxon>
        <taxon>PACMAD clade</taxon>
        <taxon>Chloridoideae</taxon>
        <taxon>Cynodonteae</taxon>
        <taxon>Eleusininae</taxon>
        <taxon>Eleusine</taxon>
    </lineage>
</organism>
<dbReference type="Proteomes" id="UP001054889">
    <property type="component" value="Unassembled WGS sequence"/>
</dbReference>
<proteinExistence type="predicted"/>
<reference evidence="1" key="2">
    <citation type="submission" date="2021-12" db="EMBL/GenBank/DDBJ databases">
        <title>Resequencing data analysis of finger millet.</title>
        <authorList>
            <person name="Hatakeyama M."/>
            <person name="Aluri S."/>
            <person name="Balachadran M.T."/>
            <person name="Sivarajan S.R."/>
            <person name="Poveda L."/>
            <person name="Shimizu-Inatsugi R."/>
            <person name="Schlapbach R."/>
            <person name="Sreeman S.M."/>
            <person name="Shimizu K.K."/>
        </authorList>
    </citation>
    <scope>NUCLEOTIDE SEQUENCE</scope>
</reference>
<sequence>MLSFKDHVPLDEFVFKTYLFCPQMTSNAFGDIKEPVRYAKTWMQYALMRDVQVLRVLVNARSRSLLLNTPVISQHLRTLELKTVFLDGSSTDLSGCPALEDLKDIFKKDMQLSPIFSKLKTLVLDWWVVASKVRAVIHFLRKAPVLEKISIRLCEVYMCL</sequence>
<evidence type="ECO:0000313" key="1">
    <source>
        <dbReference type="EMBL" id="GJN28203.1"/>
    </source>
</evidence>
<comment type="caution">
    <text evidence="1">The sequence shown here is derived from an EMBL/GenBank/DDBJ whole genome shotgun (WGS) entry which is preliminary data.</text>
</comment>
<keyword evidence="2" id="KW-1185">Reference proteome</keyword>
<dbReference type="EMBL" id="BQKI01000080">
    <property type="protein sequence ID" value="GJN28203.1"/>
    <property type="molecule type" value="Genomic_DNA"/>
</dbReference>
<dbReference type="PANTHER" id="PTHR34223">
    <property type="entry name" value="OS11G0201299 PROTEIN"/>
    <property type="match status" value="1"/>
</dbReference>
<dbReference type="InterPro" id="IPR053197">
    <property type="entry name" value="F-box_SCFL_complex_component"/>
</dbReference>